<dbReference type="SUPFAM" id="SSF46689">
    <property type="entry name" value="Homeodomain-like"/>
    <property type="match status" value="2"/>
</dbReference>
<name>A0A1X2HUW9_SYNRA</name>
<dbReference type="Proteomes" id="UP000242180">
    <property type="component" value="Unassembled WGS sequence"/>
</dbReference>
<evidence type="ECO:0000313" key="3">
    <source>
        <dbReference type="Proteomes" id="UP000242180"/>
    </source>
</evidence>
<organism evidence="2 3">
    <name type="scientific">Syncephalastrum racemosum</name>
    <name type="common">Filamentous fungus</name>
    <dbReference type="NCBI Taxonomy" id="13706"/>
    <lineage>
        <taxon>Eukaryota</taxon>
        <taxon>Fungi</taxon>
        <taxon>Fungi incertae sedis</taxon>
        <taxon>Mucoromycota</taxon>
        <taxon>Mucoromycotina</taxon>
        <taxon>Mucoromycetes</taxon>
        <taxon>Mucorales</taxon>
        <taxon>Syncephalastraceae</taxon>
        <taxon>Syncephalastrum</taxon>
    </lineage>
</organism>
<feature type="compositionally biased region" description="Low complexity" evidence="1">
    <location>
        <begin position="62"/>
        <end position="82"/>
    </location>
</feature>
<evidence type="ECO:0000256" key="1">
    <source>
        <dbReference type="SAM" id="MobiDB-lite"/>
    </source>
</evidence>
<dbReference type="STRING" id="13706.A0A1X2HUW9"/>
<dbReference type="AlphaFoldDB" id="A0A1X2HUW9"/>
<protein>
    <recommendedName>
        <fullName evidence="4">HTH psq-type domain-containing protein</fullName>
    </recommendedName>
</protein>
<dbReference type="EMBL" id="MCGN01000001">
    <property type="protein sequence ID" value="ORZ03367.1"/>
    <property type="molecule type" value="Genomic_DNA"/>
</dbReference>
<evidence type="ECO:0000313" key="2">
    <source>
        <dbReference type="EMBL" id="ORZ03367.1"/>
    </source>
</evidence>
<gene>
    <name evidence="2" type="ORF">BCR43DRAFT_560086</name>
</gene>
<reference evidence="2 3" key="1">
    <citation type="submission" date="2016-07" db="EMBL/GenBank/DDBJ databases">
        <title>Pervasive Adenine N6-methylation of Active Genes in Fungi.</title>
        <authorList>
            <consortium name="DOE Joint Genome Institute"/>
            <person name="Mondo S.J."/>
            <person name="Dannebaum R.O."/>
            <person name="Kuo R.C."/>
            <person name="Labutti K."/>
            <person name="Haridas S."/>
            <person name="Kuo A."/>
            <person name="Salamov A."/>
            <person name="Ahrendt S.R."/>
            <person name="Lipzen A."/>
            <person name="Sullivan W."/>
            <person name="Andreopoulos W.B."/>
            <person name="Clum A."/>
            <person name="Lindquist E."/>
            <person name="Daum C."/>
            <person name="Ramamoorthy G.K."/>
            <person name="Gryganskyi A."/>
            <person name="Culley D."/>
            <person name="Magnuson J.K."/>
            <person name="James T.Y."/>
            <person name="O'Malley M.A."/>
            <person name="Stajich J.E."/>
            <person name="Spatafora J.W."/>
            <person name="Visel A."/>
            <person name="Grigoriev I.V."/>
        </authorList>
    </citation>
    <scope>NUCLEOTIDE SEQUENCE [LARGE SCALE GENOMIC DNA]</scope>
    <source>
        <strain evidence="2 3">NRRL 2496</strain>
    </source>
</reference>
<comment type="caution">
    <text evidence="2">The sequence shown here is derived from an EMBL/GenBank/DDBJ whole genome shotgun (WGS) entry which is preliminary data.</text>
</comment>
<accession>A0A1X2HUW9</accession>
<dbReference type="InterPro" id="IPR009057">
    <property type="entry name" value="Homeodomain-like_sf"/>
</dbReference>
<feature type="compositionally biased region" description="Basic residues" evidence="1">
    <location>
        <begin position="23"/>
        <end position="32"/>
    </location>
</feature>
<feature type="compositionally biased region" description="Basic residues" evidence="1">
    <location>
        <begin position="93"/>
        <end position="102"/>
    </location>
</feature>
<dbReference type="InParanoid" id="A0A1X2HUW9"/>
<feature type="compositionally biased region" description="Low complexity" evidence="1">
    <location>
        <begin position="40"/>
        <end position="55"/>
    </location>
</feature>
<proteinExistence type="predicted"/>
<evidence type="ECO:0008006" key="4">
    <source>
        <dbReference type="Google" id="ProtNLM"/>
    </source>
</evidence>
<feature type="region of interest" description="Disordered" evidence="1">
    <location>
        <begin position="1"/>
        <end position="159"/>
    </location>
</feature>
<keyword evidence="3" id="KW-1185">Reference proteome</keyword>
<feature type="compositionally biased region" description="Basic residues" evidence="1">
    <location>
        <begin position="120"/>
        <end position="133"/>
    </location>
</feature>
<sequence>MSTISAETRRKSSPLASKDNKKTTTRTKKATAKNKENTAPKKTTPKTKISTTAPKSNKVQKKTGATHTTGPSTTPRSTSASKTTKKTDESPKKKTTTKKSSPRAKSGAEIKSASPTEKKRSTKATPAKRRNSSGKKSEAGESAMKTTKKPRPLTSRKYSQDQIKAVLSAVFNGKLSATAAGQLHNVPASTAQYWVRRHRILHGTTPHHDDLLKKKKIIFRLVFEHGMSAPMAGRSVNMDPRTASRWVQAYKRKLREAAFERKSPGEHEAIRRTVINLVNKYNVSPSAAARKMGVTTQTAQRWVRDHKNDLAKVEAAKSNQKKQDRISLNGKHSEFLAAFYTKNPGATPREAVQHLCRSFGDLKISS</sequence>